<dbReference type="GO" id="GO:0008408">
    <property type="term" value="F:3'-5' exonuclease activity"/>
    <property type="evidence" value="ECO:0007669"/>
    <property type="project" value="TreeGrafter"/>
</dbReference>
<name>A0A8S2AYX1_ARAAE</name>
<protein>
    <recommendedName>
        <fullName evidence="5">3'-5' exonuclease domain-containing protein</fullName>
    </recommendedName>
</protein>
<gene>
    <name evidence="3" type="ORF">AARE701A_LOCUS17827</name>
</gene>
<keyword evidence="2" id="KW-0378">Hydrolase</keyword>
<dbReference type="SUPFAM" id="SSF53098">
    <property type="entry name" value="Ribonuclease H-like"/>
    <property type="match status" value="1"/>
</dbReference>
<keyword evidence="4" id="KW-1185">Reference proteome</keyword>
<dbReference type="AlphaFoldDB" id="A0A8S2AYX1"/>
<dbReference type="EMBL" id="LR999457">
    <property type="protein sequence ID" value="CAE6162584.1"/>
    <property type="molecule type" value="Genomic_DNA"/>
</dbReference>
<keyword evidence="1" id="KW-0540">Nuclease</keyword>
<dbReference type="Gene3D" id="3.30.420.10">
    <property type="entry name" value="Ribonuclease H-like superfamily/Ribonuclease H"/>
    <property type="match status" value="1"/>
</dbReference>
<dbReference type="InterPro" id="IPR051132">
    <property type="entry name" value="3-5_Exonuclease_domain"/>
</dbReference>
<accession>A0A8S2AYX1</accession>
<dbReference type="Proteomes" id="UP000682877">
    <property type="component" value="Chromosome 7"/>
</dbReference>
<dbReference type="InterPro" id="IPR036397">
    <property type="entry name" value="RNaseH_sf"/>
</dbReference>
<evidence type="ECO:0000256" key="1">
    <source>
        <dbReference type="ARBA" id="ARBA00022722"/>
    </source>
</evidence>
<sequence length="178" mass="19793">MFKTTIAIDQKQVDECIQALMSNSKNLKRLIGVDTLSSRTAPGITSIAVLHLCDGNQSLIVRLTSFHTIPESLYNFLSLPGFTFVGFGINDAMSRLWNEYGFVCKNTFEARSSLWCSDTDSYVNFVVRTMHVPPTQCISDIWDCKGNLTEDLIDLTVSNAIAALRIGDKLLYPIGITM</sequence>
<evidence type="ECO:0000256" key="2">
    <source>
        <dbReference type="ARBA" id="ARBA00022801"/>
    </source>
</evidence>
<dbReference type="GO" id="GO:0003676">
    <property type="term" value="F:nucleic acid binding"/>
    <property type="evidence" value="ECO:0007669"/>
    <property type="project" value="InterPro"/>
</dbReference>
<dbReference type="GO" id="GO:0005737">
    <property type="term" value="C:cytoplasm"/>
    <property type="evidence" value="ECO:0007669"/>
    <property type="project" value="TreeGrafter"/>
</dbReference>
<dbReference type="InterPro" id="IPR012337">
    <property type="entry name" value="RNaseH-like_sf"/>
</dbReference>
<dbReference type="GO" id="GO:0005634">
    <property type="term" value="C:nucleus"/>
    <property type="evidence" value="ECO:0007669"/>
    <property type="project" value="TreeGrafter"/>
</dbReference>
<evidence type="ECO:0000313" key="3">
    <source>
        <dbReference type="EMBL" id="CAE6162584.1"/>
    </source>
</evidence>
<organism evidence="3 4">
    <name type="scientific">Arabidopsis arenosa</name>
    <name type="common">Sand rock-cress</name>
    <name type="synonym">Cardaminopsis arenosa</name>
    <dbReference type="NCBI Taxonomy" id="38785"/>
    <lineage>
        <taxon>Eukaryota</taxon>
        <taxon>Viridiplantae</taxon>
        <taxon>Streptophyta</taxon>
        <taxon>Embryophyta</taxon>
        <taxon>Tracheophyta</taxon>
        <taxon>Spermatophyta</taxon>
        <taxon>Magnoliopsida</taxon>
        <taxon>eudicotyledons</taxon>
        <taxon>Gunneridae</taxon>
        <taxon>Pentapetalae</taxon>
        <taxon>rosids</taxon>
        <taxon>malvids</taxon>
        <taxon>Brassicales</taxon>
        <taxon>Brassicaceae</taxon>
        <taxon>Camelineae</taxon>
        <taxon>Arabidopsis</taxon>
    </lineage>
</organism>
<dbReference type="PANTHER" id="PTHR13620">
    <property type="entry name" value="3-5 EXONUCLEASE"/>
    <property type="match status" value="1"/>
</dbReference>
<reference evidence="3" key="1">
    <citation type="submission" date="2021-01" db="EMBL/GenBank/DDBJ databases">
        <authorList>
            <person name="Bezrukov I."/>
        </authorList>
    </citation>
    <scope>NUCLEOTIDE SEQUENCE</scope>
</reference>
<dbReference type="PANTHER" id="PTHR13620:SF121">
    <property type="entry name" value="EMB|CAB82946.1-RELATED"/>
    <property type="match status" value="1"/>
</dbReference>
<proteinExistence type="predicted"/>
<evidence type="ECO:0008006" key="5">
    <source>
        <dbReference type="Google" id="ProtNLM"/>
    </source>
</evidence>
<evidence type="ECO:0000313" key="4">
    <source>
        <dbReference type="Proteomes" id="UP000682877"/>
    </source>
</evidence>